<name>A0A9Q3I9G8_9BASI</name>
<dbReference type="OrthoDB" id="2194291at2759"/>
<keyword evidence="3" id="KW-1185">Reference proteome</keyword>
<dbReference type="Gene3D" id="3.10.10.10">
    <property type="entry name" value="HIV Type 1 Reverse Transcriptase, subunit A, domain 1"/>
    <property type="match status" value="1"/>
</dbReference>
<dbReference type="InterPro" id="IPR043502">
    <property type="entry name" value="DNA/RNA_pol_sf"/>
</dbReference>
<dbReference type="InterPro" id="IPR000477">
    <property type="entry name" value="RT_dom"/>
</dbReference>
<dbReference type="Pfam" id="PF00078">
    <property type="entry name" value="RVT_1"/>
    <property type="match status" value="1"/>
</dbReference>
<dbReference type="SUPFAM" id="SSF56672">
    <property type="entry name" value="DNA/RNA polymerases"/>
    <property type="match status" value="1"/>
</dbReference>
<evidence type="ECO:0000313" key="3">
    <source>
        <dbReference type="Proteomes" id="UP000765509"/>
    </source>
</evidence>
<dbReference type="PANTHER" id="PTHR37984:SF5">
    <property type="entry name" value="PROTEIN NYNRIN-LIKE"/>
    <property type="match status" value="1"/>
</dbReference>
<dbReference type="EMBL" id="AVOT02037352">
    <property type="protein sequence ID" value="MBW0532032.1"/>
    <property type="molecule type" value="Genomic_DNA"/>
</dbReference>
<dbReference type="InterPro" id="IPR043128">
    <property type="entry name" value="Rev_trsase/Diguanyl_cyclase"/>
</dbReference>
<accession>A0A9Q3I9G8</accession>
<evidence type="ECO:0000259" key="1">
    <source>
        <dbReference type="Pfam" id="PF00078"/>
    </source>
</evidence>
<evidence type="ECO:0000313" key="2">
    <source>
        <dbReference type="EMBL" id="MBW0532032.1"/>
    </source>
</evidence>
<dbReference type="AlphaFoldDB" id="A0A9Q3I9G8"/>
<dbReference type="PANTHER" id="PTHR37984">
    <property type="entry name" value="PROTEIN CBG26694"/>
    <property type="match status" value="1"/>
</dbReference>
<dbReference type="CDD" id="cd01647">
    <property type="entry name" value="RT_LTR"/>
    <property type="match status" value="1"/>
</dbReference>
<dbReference type="InterPro" id="IPR050951">
    <property type="entry name" value="Retrovirus_Pol_polyprotein"/>
</dbReference>
<dbReference type="Proteomes" id="UP000765509">
    <property type="component" value="Unassembled WGS sequence"/>
</dbReference>
<dbReference type="Gene3D" id="3.30.70.270">
    <property type="match status" value="2"/>
</dbReference>
<organism evidence="2 3">
    <name type="scientific">Austropuccinia psidii MF-1</name>
    <dbReference type="NCBI Taxonomy" id="1389203"/>
    <lineage>
        <taxon>Eukaryota</taxon>
        <taxon>Fungi</taxon>
        <taxon>Dikarya</taxon>
        <taxon>Basidiomycota</taxon>
        <taxon>Pucciniomycotina</taxon>
        <taxon>Pucciniomycetes</taxon>
        <taxon>Pucciniales</taxon>
        <taxon>Sphaerophragmiaceae</taxon>
        <taxon>Austropuccinia</taxon>
    </lineage>
</organism>
<sequence>MPQDTANKNLCKHAQDAQTFLVTPTEGIAYKNGTATKITFCIENAQHPLIIDSGAHYSIVAKDYVDNHFSNWENKVFQTKAKNFKSASGKIPFIGKINKEIIINHRRGDISLNTEFFVLKDAHIQEFLVRTDYQRMYGIDIYNSKNRHITRGKNKEKKFSLDIYQMTTLDPLEEILNQFRESQFSTNLTSKQKFSLLRILRTNRAAFSIGEESLGKFRGHDIGFYLDVERPYPPMLRRHPYPASLETRKEIDKHINKLLDMDVIRKIGKNEIVEMTTCVLITCNDGKSSLCGNFRALNNYAKADRYPIQRIPHSLDKLAKEKYITKMDFIKGFHQNGVKPKSMKLLRIVCHMGISEYTRMPFGITNAPAHFQSMMDRIFQEEILEGWMVAYIDDIIIYSEKWEDHVKYIDRVLRKFTPINLKVSFTKCNFGHHELLVLGNQFSVLGLTIARNEVAAVLQKPVPKSIKEMQSFLAFSSYYGNHIKTFSHITSNLYKLCSKDIVFEITKERRDAYERLKHELTNATVLILHEFELTLNFYIEAACIKDWEFPCTKDKLWMVNQGKG</sequence>
<proteinExistence type="predicted"/>
<protein>
    <recommendedName>
        <fullName evidence="1">Reverse transcriptase domain-containing protein</fullName>
    </recommendedName>
</protein>
<feature type="domain" description="Reverse transcriptase" evidence="1">
    <location>
        <begin position="292"/>
        <end position="440"/>
    </location>
</feature>
<reference evidence="2" key="1">
    <citation type="submission" date="2021-03" db="EMBL/GenBank/DDBJ databases">
        <title>Draft genome sequence of rust myrtle Austropuccinia psidii MF-1, a brazilian biotype.</title>
        <authorList>
            <person name="Quecine M.C."/>
            <person name="Pachon D.M.R."/>
            <person name="Bonatelli M.L."/>
            <person name="Correr F.H."/>
            <person name="Franceschini L.M."/>
            <person name="Leite T.F."/>
            <person name="Margarido G.R.A."/>
            <person name="Almeida C.A."/>
            <person name="Ferrarezi J.A."/>
            <person name="Labate C.A."/>
        </authorList>
    </citation>
    <scope>NUCLEOTIDE SEQUENCE</scope>
    <source>
        <strain evidence="2">MF-1</strain>
    </source>
</reference>
<gene>
    <name evidence="2" type="ORF">O181_071747</name>
</gene>
<comment type="caution">
    <text evidence="2">The sequence shown here is derived from an EMBL/GenBank/DDBJ whole genome shotgun (WGS) entry which is preliminary data.</text>
</comment>